<gene>
    <name evidence="2" type="ORF">SAMN05421762_2510</name>
</gene>
<evidence type="ECO:0000313" key="2">
    <source>
        <dbReference type="EMBL" id="SFC86947.1"/>
    </source>
</evidence>
<feature type="signal peptide" evidence="1">
    <location>
        <begin position="1"/>
        <end position="27"/>
    </location>
</feature>
<feature type="chain" id="PRO_5014159185" description="NADH dehydrogenase subunit E" evidence="1">
    <location>
        <begin position="28"/>
        <end position="138"/>
    </location>
</feature>
<evidence type="ECO:0000256" key="1">
    <source>
        <dbReference type="SAM" id="SignalP"/>
    </source>
</evidence>
<organism evidence="2 3">
    <name type="scientific">Pseudooceanicola nitratireducens</name>
    <dbReference type="NCBI Taxonomy" id="517719"/>
    <lineage>
        <taxon>Bacteria</taxon>
        <taxon>Pseudomonadati</taxon>
        <taxon>Pseudomonadota</taxon>
        <taxon>Alphaproteobacteria</taxon>
        <taxon>Rhodobacterales</taxon>
        <taxon>Paracoccaceae</taxon>
        <taxon>Pseudooceanicola</taxon>
    </lineage>
</organism>
<keyword evidence="3" id="KW-1185">Reference proteome</keyword>
<accession>A0A1I1MN93</accession>
<dbReference type="EMBL" id="FOLX01000001">
    <property type="protein sequence ID" value="SFC86947.1"/>
    <property type="molecule type" value="Genomic_DNA"/>
</dbReference>
<dbReference type="Proteomes" id="UP000231644">
    <property type="component" value="Unassembled WGS sequence"/>
</dbReference>
<evidence type="ECO:0000313" key="3">
    <source>
        <dbReference type="Proteomes" id="UP000231644"/>
    </source>
</evidence>
<reference evidence="2 3" key="1">
    <citation type="submission" date="2016-10" db="EMBL/GenBank/DDBJ databases">
        <authorList>
            <person name="de Groot N.N."/>
        </authorList>
    </citation>
    <scope>NUCLEOTIDE SEQUENCE [LARGE SCALE GENOMIC DNA]</scope>
    <source>
        <strain evidence="2 3">DSM 29619</strain>
    </source>
</reference>
<dbReference type="AlphaFoldDB" id="A0A1I1MN93"/>
<dbReference type="STRING" id="517719.SAMN05421762_2510"/>
<protein>
    <recommendedName>
        <fullName evidence="4">NADH dehydrogenase subunit E</fullName>
    </recommendedName>
</protein>
<evidence type="ECO:0008006" key="4">
    <source>
        <dbReference type="Google" id="ProtNLM"/>
    </source>
</evidence>
<dbReference type="Pfam" id="PF17267">
    <property type="entry name" value="DUF5333"/>
    <property type="match status" value="1"/>
</dbReference>
<name>A0A1I1MN93_9RHOB</name>
<dbReference type="OrthoDB" id="7658992at2"/>
<dbReference type="RefSeq" id="WP_093447552.1">
    <property type="nucleotide sequence ID" value="NZ_CAXQIN010000068.1"/>
</dbReference>
<dbReference type="InterPro" id="IPR020349">
    <property type="entry name" value="Uncharacterised_14.7kDa"/>
</dbReference>
<keyword evidence="1" id="KW-0732">Signal</keyword>
<sequence>MRLKKMTKLTALLLSGAMGLSVASASAGTPLRDVPEIDRPMFSVAMAIEISDRCDTINARTLKGLAFLNSLRVKAKDMGYSDAEIKAYVKSDEEKSRMRAIGAEYMRSKGLDPETNEDLCKLGQMEMAANSQIGAFLR</sequence>
<proteinExistence type="predicted"/>